<protein>
    <recommendedName>
        <fullName evidence="4">DUF4595 domain-containing protein</fullName>
    </recommendedName>
</protein>
<feature type="signal peptide" evidence="1">
    <location>
        <begin position="1"/>
        <end position="22"/>
    </location>
</feature>
<evidence type="ECO:0000313" key="3">
    <source>
        <dbReference type="Proteomes" id="UP000765802"/>
    </source>
</evidence>
<feature type="chain" id="PRO_5045635837" description="DUF4595 domain-containing protein" evidence="1">
    <location>
        <begin position="23"/>
        <end position="317"/>
    </location>
</feature>
<proteinExistence type="predicted"/>
<evidence type="ECO:0008006" key="4">
    <source>
        <dbReference type="Google" id="ProtNLM"/>
    </source>
</evidence>
<dbReference type="EMBL" id="MBUA01000003">
    <property type="protein sequence ID" value="MBC6490654.1"/>
    <property type="molecule type" value="Genomic_DNA"/>
</dbReference>
<evidence type="ECO:0000313" key="2">
    <source>
        <dbReference type="EMBL" id="MBC6490654.1"/>
    </source>
</evidence>
<reference evidence="2 3" key="1">
    <citation type="submission" date="2016-07" db="EMBL/GenBank/DDBJ databases">
        <title>Genome analysis of Flavihumibacter stibioxidans YS-17.</title>
        <authorList>
            <person name="Shi K."/>
            <person name="Han Y."/>
            <person name="Wang G."/>
        </authorList>
    </citation>
    <scope>NUCLEOTIDE SEQUENCE [LARGE SCALE GENOMIC DNA]</scope>
    <source>
        <strain evidence="2 3">YS-17</strain>
    </source>
</reference>
<keyword evidence="3" id="KW-1185">Reference proteome</keyword>
<keyword evidence="1" id="KW-0732">Signal</keyword>
<dbReference type="Proteomes" id="UP000765802">
    <property type="component" value="Unassembled WGS sequence"/>
</dbReference>
<dbReference type="PROSITE" id="PS51257">
    <property type="entry name" value="PROKAR_LIPOPROTEIN"/>
    <property type="match status" value="1"/>
</dbReference>
<sequence length="317" mass="36972">MFRNIFQLLSAFFLLTVFTACQKEINSLEEEIEQPEQIPGQLPKQIVLKHFTDNYTEVWSMQYDNANRRINVYYDDTTNANPYDVLKASYQFNTAGYLVKFINSDGIDEEISEISRDANNRIRYITNRDALVGEIDTSFYSYENSGTQLKHTIERHAYWDQSVEKRIDTYTYNNNVLQNLRPGINGFDIVYQYQQNKLTNTGWSGNGNFFTMSIAYLTPDPDEPKDLFLELVLGKDHYVQDIRDMYFFFVFQDRGFLTLSASDPHHVNSFSFVYKSEDDEGTDETVCSYEFNDKGQPVSIFMQSGQGSVQAQYLVRY</sequence>
<organism evidence="2 3">
    <name type="scientific">Flavihumibacter stibioxidans</name>
    <dbReference type="NCBI Taxonomy" id="1834163"/>
    <lineage>
        <taxon>Bacteria</taxon>
        <taxon>Pseudomonadati</taxon>
        <taxon>Bacteroidota</taxon>
        <taxon>Chitinophagia</taxon>
        <taxon>Chitinophagales</taxon>
        <taxon>Chitinophagaceae</taxon>
        <taxon>Flavihumibacter</taxon>
    </lineage>
</organism>
<name>A0ABR7M6L5_9BACT</name>
<gene>
    <name evidence="2" type="ORF">BC349_19450</name>
</gene>
<accession>A0ABR7M6L5</accession>
<comment type="caution">
    <text evidence="2">The sequence shown here is derived from an EMBL/GenBank/DDBJ whole genome shotgun (WGS) entry which is preliminary data.</text>
</comment>
<dbReference type="RefSeq" id="WP_187256019.1">
    <property type="nucleotide sequence ID" value="NZ_JBHULF010000038.1"/>
</dbReference>
<evidence type="ECO:0000256" key="1">
    <source>
        <dbReference type="SAM" id="SignalP"/>
    </source>
</evidence>